<accession>A0AAV9H8F8</accession>
<feature type="compositionally biased region" description="Basic and acidic residues" evidence="1">
    <location>
        <begin position="71"/>
        <end position="83"/>
    </location>
</feature>
<protein>
    <submittedName>
        <fullName evidence="2">Uncharacterized protein</fullName>
    </submittedName>
</protein>
<dbReference type="AlphaFoldDB" id="A0AAV9H8F8"/>
<feature type="compositionally biased region" description="Basic and acidic residues" evidence="1">
    <location>
        <begin position="91"/>
        <end position="114"/>
    </location>
</feature>
<dbReference type="EMBL" id="MU865140">
    <property type="protein sequence ID" value="KAK4457046.1"/>
    <property type="molecule type" value="Genomic_DNA"/>
</dbReference>
<name>A0AAV9H8F8_9PEZI</name>
<proteinExistence type="predicted"/>
<keyword evidence="3" id="KW-1185">Reference proteome</keyword>
<feature type="region of interest" description="Disordered" evidence="1">
    <location>
        <begin position="1"/>
        <end position="138"/>
    </location>
</feature>
<gene>
    <name evidence="2" type="ORF">QBC42DRAFT_46874</name>
</gene>
<dbReference type="Proteomes" id="UP001321749">
    <property type="component" value="Unassembled WGS sequence"/>
</dbReference>
<evidence type="ECO:0000313" key="3">
    <source>
        <dbReference type="Proteomes" id="UP001321749"/>
    </source>
</evidence>
<reference evidence="2" key="1">
    <citation type="journal article" date="2023" name="Mol. Phylogenet. Evol.">
        <title>Genome-scale phylogeny and comparative genomics of the fungal order Sordariales.</title>
        <authorList>
            <person name="Hensen N."/>
            <person name="Bonometti L."/>
            <person name="Westerberg I."/>
            <person name="Brannstrom I.O."/>
            <person name="Guillou S."/>
            <person name="Cros-Aarteil S."/>
            <person name="Calhoun S."/>
            <person name="Haridas S."/>
            <person name="Kuo A."/>
            <person name="Mondo S."/>
            <person name="Pangilinan J."/>
            <person name="Riley R."/>
            <person name="LaButti K."/>
            <person name="Andreopoulos B."/>
            <person name="Lipzen A."/>
            <person name="Chen C."/>
            <person name="Yan M."/>
            <person name="Daum C."/>
            <person name="Ng V."/>
            <person name="Clum A."/>
            <person name="Steindorff A."/>
            <person name="Ohm R.A."/>
            <person name="Martin F."/>
            <person name="Silar P."/>
            <person name="Natvig D.O."/>
            <person name="Lalanne C."/>
            <person name="Gautier V."/>
            <person name="Ament-Velasquez S.L."/>
            <person name="Kruys A."/>
            <person name="Hutchinson M.I."/>
            <person name="Powell A.J."/>
            <person name="Barry K."/>
            <person name="Miller A.N."/>
            <person name="Grigoriev I.V."/>
            <person name="Debuchy R."/>
            <person name="Gladieux P."/>
            <person name="Hiltunen Thoren M."/>
            <person name="Johannesson H."/>
        </authorList>
    </citation>
    <scope>NUCLEOTIDE SEQUENCE</scope>
    <source>
        <strain evidence="2">PSN324</strain>
    </source>
</reference>
<comment type="caution">
    <text evidence="2">The sequence shown here is derived from an EMBL/GenBank/DDBJ whole genome shotgun (WGS) entry which is preliminary data.</text>
</comment>
<evidence type="ECO:0000256" key="1">
    <source>
        <dbReference type="SAM" id="MobiDB-lite"/>
    </source>
</evidence>
<evidence type="ECO:0000313" key="2">
    <source>
        <dbReference type="EMBL" id="KAK4457046.1"/>
    </source>
</evidence>
<reference evidence="2" key="2">
    <citation type="submission" date="2023-06" db="EMBL/GenBank/DDBJ databases">
        <authorList>
            <consortium name="Lawrence Berkeley National Laboratory"/>
            <person name="Mondo S.J."/>
            <person name="Hensen N."/>
            <person name="Bonometti L."/>
            <person name="Westerberg I."/>
            <person name="Brannstrom I.O."/>
            <person name="Guillou S."/>
            <person name="Cros-Aarteil S."/>
            <person name="Calhoun S."/>
            <person name="Haridas S."/>
            <person name="Kuo A."/>
            <person name="Pangilinan J."/>
            <person name="Riley R."/>
            <person name="Labutti K."/>
            <person name="Andreopoulos B."/>
            <person name="Lipzen A."/>
            <person name="Chen C."/>
            <person name="Yanf M."/>
            <person name="Daum C."/>
            <person name="Ng V."/>
            <person name="Clum A."/>
            <person name="Steindorff A."/>
            <person name="Ohm R."/>
            <person name="Martin F."/>
            <person name="Silar P."/>
            <person name="Natvig D."/>
            <person name="Lalanne C."/>
            <person name="Gautier V."/>
            <person name="Ament-Velasquez S.L."/>
            <person name="Kruys A."/>
            <person name="Hutchinson M.I."/>
            <person name="Powell A.J."/>
            <person name="Barry K."/>
            <person name="Miller A.N."/>
            <person name="Grigoriev I.V."/>
            <person name="Debuchy R."/>
            <person name="Gladieux P."/>
            <person name="Thoren M.H."/>
            <person name="Johannesson H."/>
        </authorList>
    </citation>
    <scope>NUCLEOTIDE SEQUENCE</scope>
    <source>
        <strain evidence="2">PSN324</strain>
    </source>
</reference>
<organism evidence="2 3">
    <name type="scientific">Cladorrhinum samala</name>
    <dbReference type="NCBI Taxonomy" id="585594"/>
    <lineage>
        <taxon>Eukaryota</taxon>
        <taxon>Fungi</taxon>
        <taxon>Dikarya</taxon>
        <taxon>Ascomycota</taxon>
        <taxon>Pezizomycotina</taxon>
        <taxon>Sordariomycetes</taxon>
        <taxon>Sordariomycetidae</taxon>
        <taxon>Sordariales</taxon>
        <taxon>Podosporaceae</taxon>
        <taxon>Cladorrhinum</taxon>
    </lineage>
</organism>
<sequence length="138" mass="14700">MAPNSNDSKGSGKPLRQLAAEKLHGKGANPTLLGDPVSLKAENTDSNPSPRGESVDFPKSVRKVPESSGGSHEEKMLRGEGPKGHHVRGMMTDEIRQGKDARRGRVGKSEHNQLEGDPTTVEGERVAGDATKAKQSKL</sequence>